<reference evidence="2" key="2">
    <citation type="submission" date="2013-04" db="EMBL/GenBank/DDBJ databases">
        <title>Bisphenol A degrading Sphingobium sp. strain BiD32.</title>
        <authorList>
            <person name="Nielsen J.L."/>
            <person name="Zhou N.A."/>
            <person name="Kjeldal H."/>
        </authorList>
    </citation>
    <scope>NUCLEOTIDE SEQUENCE [LARGE SCALE GENOMIC DNA]</scope>
    <source>
        <strain evidence="2">BiD32</strain>
    </source>
</reference>
<comment type="caution">
    <text evidence="1">The sequence shown here is derived from an EMBL/GenBank/DDBJ whole genome shotgun (WGS) entry which is preliminary data.</text>
</comment>
<name>N1MMG1_9SPHN</name>
<dbReference type="AlphaFoldDB" id="N1MMG1"/>
<evidence type="ECO:0000313" key="1">
    <source>
        <dbReference type="EMBL" id="CCW16777.1"/>
    </source>
</evidence>
<reference evidence="1 2" key="1">
    <citation type="submission" date="2013-03" db="EMBL/GenBank/DDBJ databases">
        <authorList>
            <person name="Le V."/>
        </authorList>
    </citation>
    <scope>NUCLEOTIDE SEQUENCE [LARGE SCALE GENOMIC DNA]</scope>
    <source>
        <strain evidence="1 2">BiD32</strain>
    </source>
</reference>
<sequence>MVGIAPGVIDHSDILTELLLDQREPLLAAAAAWIAVNDPGCSSESKGWNRNGK</sequence>
<accession>N1MMG1</accession>
<dbReference type="EMBL" id="CAVK010000055">
    <property type="protein sequence ID" value="CCW16777.1"/>
    <property type="molecule type" value="Genomic_DNA"/>
</dbReference>
<gene>
    <name evidence="1" type="ORF">EBBID32_11150</name>
</gene>
<organism evidence="1 2">
    <name type="scientific">Sphingobium indicum BiD32</name>
    <dbReference type="NCBI Taxonomy" id="1301087"/>
    <lineage>
        <taxon>Bacteria</taxon>
        <taxon>Pseudomonadati</taxon>
        <taxon>Pseudomonadota</taxon>
        <taxon>Alphaproteobacteria</taxon>
        <taxon>Sphingomonadales</taxon>
        <taxon>Sphingomonadaceae</taxon>
        <taxon>Sphingobium</taxon>
    </lineage>
</organism>
<proteinExistence type="predicted"/>
<evidence type="ECO:0000313" key="2">
    <source>
        <dbReference type="Proteomes" id="UP000013201"/>
    </source>
</evidence>
<protein>
    <submittedName>
        <fullName evidence="1">Uncharacterized protein</fullName>
    </submittedName>
</protein>
<dbReference type="Proteomes" id="UP000013201">
    <property type="component" value="Unassembled WGS sequence"/>
</dbReference>
<keyword evidence="2" id="KW-1185">Reference proteome</keyword>